<protein>
    <submittedName>
        <fullName evidence="2">Uncharacterized protein</fullName>
    </submittedName>
</protein>
<evidence type="ECO:0000313" key="2">
    <source>
        <dbReference type="EMBL" id="SMF34954.1"/>
    </source>
</evidence>
<gene>
    <name evidence="2" type="ORF">SAMN06296036_110184</name>
</gene>
<keyword evidence="1" id="KW-0732">Signal</keyword>
<dbReference type="EMBL" id="FWZT01000010">
    <property type="protein sequence ID" value="SMF34954.1"/>
    <property type="molecule type" value="Genomic_DNA"/>
</dbReference>
<dbReference type="STRING" id="1513793.SAMN06296036_110184"/>
<organism evidence="2 3">
    <name type="scientific">Pseudobacteriovorax antillogorgiicola</name>
    <dbReference type="NCBI Taxonomy" id="1513793"/>
    <lineage>
        <taxon>Bacteria</taxon>
        <taxon>Pseudomonadati</taxon>
        <taxon>Bdellovibrionota</taxon>
        <taxon>Oligoflexia</taxon>
        <taxon>Oligoflexales</taxon>
        <taxon>Pseudobacteriovoracaceae</taxon>
        <taxon>Pseudobacteriovorax</taxon>
    </lineage>
</organism>
<dbReference type="Proteomes" id="UP000192907">
    <property type="component" value="Unassembled WGS sequence"/>
</dbReference>
<evidence type="ECO:0000313" key="3">
    <source>
        <dbReference type="Proteomes" id="UP000192907"/>
    </source>
</evidence>
<keyword evidence="3" id="KW-1185">Reference proteome</keyword>
<feature type="chain" id="PRO_5012667087" evidence="1">
    <location>
        <begin position="24"/>
        <end position="133"/>
    </location>
</feature>
<dbReference type="AlphaFoldDB" id="A0A1Y6BXW7"/>
<proteinExistence type="predicted"/>
<name>A0A1Y6BXW7_9BACT</name>
<reference evidence="3" key="1">
    <citation type="submission" date="2017-04" db="EMBL/GenBank/DDBJ databases">
        <authorList>
            <person name="Varghese N."/>
            <person name="Submissions S."/>
        </authorList>
    </citation>
    <scope>NUCLEOTIDE SEQUENCE [LARGE SCALE GENOMIC DNA]</scope>
    <source>
        <strain evidence="3">RKEM611</strain>
    </source>
</reference>
<sequence>MKALNSIFGLVLLNSLAPQIAFSNDCFDIFMPAECRSTKGCEYDTQKDECVERKGCSKGYSERDGECYPVSCGRHLGKERVYLDRWSTEIGDKCYEGETTIHYTCDAEGKVVERHRKNWLPERCFGDREPLPR</sequence>
<accession>A0A1Y6BXW7</accession>
<feature type="signal peptide" evidence="1">
    <location>
        <begin position="1"/>
        <end position="23"/>
    </location>
</feature>
<evidence type="ECO:0000256" key="1">
    <source>
        <dbReference type="SAM" id="SignalP"/>
    </source>
</evidence>